<evidence type="ECO:0000313" key="4">
    <source>
        <dbReference type="EMBL" id="CAB4975854.1"/>
    </source>
</evidence>
<dbReference type="SUPFAM" id="SSF53474">
    <property type="entry name" value="alpha/beta-Hydrolases"/>
    <property type="match status" value="1"/>
</dbReference>
<evidence type="ECO:0000256" key="1">
    <source>
        <dbReference type="ARBA" id="ARBA00022729"/>
    </source>
</evidence>
<dbReference type="InterPro" id="IPR029058">
    <property type="entry name" value="AB_hydrolase_fold"/>
</dbReference>
<evidence type="ECO:0000256" key="2">
    <source>
        <dbReference type="ARBA" id="ARBA00022801"/>
    </source>
</evidence>
<dbReference type="Pfam" id="PF02230">
    <property type="entry name" value="Abhydrolase_2"/>
    <property type="match status" value="1"/>
</dbReference>
<dbReference type="PANTHER" id="PTHR43037">
    <property type="entry name" value="UNNAMED PRODUCT-RELATED"/>
    <property type="match status" value="1"/>
</dbReference>
<dbReference type="PANTHER" id="PTHR43037:SF5">
    <property type="entry name" value="FERULOYL ESTERASE"/>
    <property type="match status" value="1"/>
</dbReference>
<dbReference type="InterPro" id="IPR050955">
    <property type="entry name" value="Plant_Biomass_Hydrol_Est"/>
</dbReference>
<reference evidence="4" key="1">
    <citation type="submission" date="2020-05" db="EMBL/GenBank/DDBJ databases">
        <authorList>
            <person name="Chiriac C."/>
            <person name="Salcher M."/>
            <person name="Ghai R."/>
            <person name="Kavagutti S V."/>
        </authorList>
    </citation>
    <scope>NUCLEOTIDE SEQUENCE</scope>
</reference>
<sequence>MKKVGSFLVIALIVIASTFAFSMIKPSHEIAQAASFMVGGDRPVFVDSPSGYSSNDPAPLLIDLHGYMGTSVSEARFAQLDTAAKKNHMIYAAPDGLTDANGYEFWNASSACCNFFKNPVDDAAYIDSLIDEISAKVDVDPKRIYVFGHSNGHFMTYKYACTHSSRVAAIAGLAGAMDIDPSTCKAKSPVNVLHIHGSADEVVLPNGGYMGDVQYPSVKETIAQWLAIDKCTAPAVMSSPFDLVTSIDGAETTSTKYVCPDSTVELWSVAAGTHHPVLDSVFSQQVIDWLLAHPKK</sequence>
<keyword evidence="2" id="KW-0378">Hydrolase</keyword>
<accession>A0A6J7MDU8</accession>
<dbReference type="EMBL" id="CAFBOJ010000034">
    <property type="protein sequence ID" value="CAB4975854.1"/>
    <property type="molecule type" value="Genomic_DNA"/>
</dbReference>
<feature type="domain" description="Phospholipase/carboxylesterase/thioesterase" evidence="3">
    <location>
        <begin position="123"/>
        <end position="203"/>
    </location>
</feature>
<dbReference type="AlphaFoldDB" id="A0A6J7MDU8"/>
<protein>
    <submittedName>
        <fullName evidence="4">Unannotated protein</fullName>
    </submittedName>
</protein>
<evidence type="ECO:0000259" key="3">
    <source>
        <dbReference type="Pfam" id="PF02230"/>
    </source>
</evidence>
<dbReference type="GO" id="GO:0016787">
    <property type="term" value="F:hydrolase activity"/>
    <property type="evidence" value="ECO:0007669"/>
    <property type="project" value="UniProtKB-KW"/>
</dbReference>
<organism evidence="4">
    <name type="scientific">freshwater metagenome</name>
    <dbReference type="NCBI Taxonomy" id="449393"/>
    <lineage>
        <taxon>unclassified sequences</taxon>
        <taxon>metagenomes</taxon>
        <taxon>ecological metagenomes</taxon>
    </lineage>
</organism>
<keyword evidence="1" id="KW-0732">Signal</keyword>
<dbReference type="InterPro" id="IPR003140">
    <property type="entry name" value="PLipase/COase/thioEstase"/>
</dbReference>
<dbReference type="Gene3D" id="3.40.50.1820">
    <property type="entry name" value="alpha/beta hydrolase"/>
    <property type="match status" value="1"/>
</dbReference>
<name>A0A6J7MDU8_9ZZZZ</name>
<gene>
    <name evidence="4" type="ORF">UFOPK3937_00452</name>
</gene>
<proteinExistence type="predicted"/>